<keyword evidence="4" id="KW-0479">Metal-binding</keyword>
<dbReference type="OrthoDB" id="14161at2759"/>
<protein>
    <recommendedName>
        <fullName evidence="8">Mitochondrial enolase superfamily member 1</fullName>
        <ecNumber evidence="3">4.2.1.68</ecNumber>
    </recommendedName>
    <alternativeName>
        <fullName evidence="9">L-fuconate dehydratase</fullName>
    </alternativeName>
</protein>
<dbReference type="SMART" id="SM00922">
    <property type="entry name" value="MR_MLE"/>
    <property type="match status" value="1"/>
</dbReference>
<keyword evidence="5" id="KW-0460">Magnesium</keyword>
<keyword evidence="12" id="KW-1185">Reference proteome</keyword>
<proteinExistence type="inferred from homology"/>
<feature type="domain" description="Mandelate racemase/muconate lactonizing enzyme C-terminal" evidence="10">
    <location>
        <begin position="142"/>
        <end position="237"/>
    </location>
</feature>
<sequence length="386" mass="43447">MSCKEVVAAVKALSFLVCGKDTNDIFGNFAGFWRSLTSESQLRWVGPEKGVIHLAAAAIVNSLWDLWARIEKKPLWKLLVDMTPEALVSAIDFRYITDVVTEEEALTMLKEMESGKVERENIIKEKGYPAYTTQVGWSGYSLSKMEELCHKYIADGFNSFKIKVGQSLEEDMRRCKAVRDIIGWNRELLVDANQVWDVAEAIERMKALAEFKPKWIEEPTSPDDILGHLAISNALRPFGIGVATGEMCCNRVMFKQFLTSGAMQYCQIDSCRIGGVNEVLAVYLMAKKLNVPVCPHAGGVGLSEMVQHLQIFDYVCLTATMEGRLIESVDQQKDHFEYPAIVANAHYLAPQNAGYSTRLKPEALENYEYPNGKEWQLLIKSGKHKM</sequence>
<accession>A0A8K0P611</accession>
<dbReference type="SUPFAM" id="SSF54826">
    <property type="entry name" value="Enolase N-terminal domain-like"/>
    <property type="match status" value="1"/>
</dbReference>
<dbReference type="SUPFAM" id="SSF51604">
    <property type="entry name" value="Enolase C-terminal domain-like"/>
    <property type="match status" value="1"/>
</dbReference>
<dbReference type="PANTHER" id="PTHR13794:SF58">
    <property type="entry name" value="MITOCHONDRIAL ENOLASE SUPERFAMILY MEMBER 1"/>
    <property type="match status" value="1"/>
</dbReference>
<name>A0A8K0P611_LADFU</name>
<evidence type="ECO:0000256" key="4">
    <source>
        <dbReference type="ARBA" id="ARBA00022723"/>
    </source>
</evidence>
<dbReference type="GO" id="GO:0000287">
    <property type="term" value="F:magnesium ion binding"/>
    <property type="evidence" value="ECO:0007669"/>
    <property type="project" value="TreeGrafter"/>
</dbReference>
<dbReference type="Gene3D" id="3.30.390.10">
    <property type="entry name" value="Enolase-like, N-terminal domain"/>
    <property type="match status" value="1"/>
</dbReference>
<comment type="caution">
    <text evidence="11">The sequence shown here is derived from an EMBL/GenBank/DDBJ whole genome shotgun (WGS) entry which is preliminary data.</text>
</comment>
<dbReference type="InterPro" id="IPR046945">
    <property type="entry name" value="RHMD-like"/>
</dbReference>
<dbReference type="AlphaFoldDB" id="A0A8K0P611"/>
<dbReference type="Pfam" id="PF13378">
    <property type="entry name" value="MR_MLE_C"/>
    <property type="match status" value="1"/>
</dbReference>
<dbReference type="GO" id="GO:0009063">
    <property type="term" value="P:amino acid catabolic process"/>
    <property type="evidence" value="ECO:0007669"/>
    <property type="project" value="InterPro"/>
</dbReference>
<evidence type="ECO:0000256" key="8">
    <source>
        <dbReference type="ARBA" id="ARBA00073815"/>
    </source>
</evidence>
<dbReference type="InterPro" id="IPR013342">
    <property type="entry name" value="Mandelate_racemase_C"/>
</dbReference>
<evidence type="ECO:0000256" key="1">
    <source>
        <dbReference type="ARBA" id="ARBA00001737"/>
    </source>
</evidence>
<dbReference type="EMBL" id="KZ308726">
    <property type="protein sequence ID" value="KAG8233538.1"/>
    <property type="molecule type" value="Genomic_DNA"/>
</dbReference>
<dbReference type="GO" id="GO:0016052">
    <property type="term" value="P:carbohydrate catabolic process"/>
    <property type="evidence" value="ECO:0007669"/>
    <property type="project" value="TreeGrafter"/>
</dbReference>
<reference evidence="11" key="1">
    <citation type="submission" date="2013-04" db="EMBL/GenBank/DDBJ databases">
        <authorList>
            <person name="Qu J."/>
            <person name="Murali S.C."/>
            <person name="Bandaranaike D."/>
            <person name="Bellair M."/>
            <person name="Blankenburg K."/>
            <person name="Chao H."/>
            <person name="Dinh H."/>
            <person name="Doddapaneni H."/>
            <person name="Downs B."/>
            <person name="Dugan-Rocha S."/>
            <person name="Elkadiri S."/>
            <person name="Gnanaolivu R.D."/>
            <person name="Hernandez B."/>
            <person name="Javaid M."/>
            <person name="Jayaseelan J.C."/>
            <person name="Lee S."/>
            <person name="Li M."/>
            <person name="Ming W."/>
            <person name="Munidasa M."/>
            <person name="Muniz J."/>
            <person name="Nguyen L."/>
            <person name="Ongeri F."/>
            <person name="Osuji N."/>
            <person name="Pu L.-L."/>
            <person name="Puazo M."/>
            <person name="Qu C."/>
            <person name="Quiroz J."/>
            <person name="Raj R."/>
            <person name="Weissenberger G."/>
            <person name="Xin Y."/>
            <person name="Zou X."/>
            <person name="Han Y."/>
            <person name="Richards S."/>
            <person name="Worley K."/>
            <person name="Muzny D."/>
            <person name="Gibbs R."/>
        </authorList>
    </citation>
    <scope>NUCLEOTIDE SEQUENCE</scope>
    <source>
        <strain evidence="11">Sampled in the wild</strain>
    </source>
</reference>
<evidence type="ECO:0000256" key="9">
    <source>
        <dbReference type="ARBA" id="ARBA00078003"/>
    </source>
</evidence>
<gene>
    <name evidence="11" type="ORF">J437_LFUL012781</name>
</gene>
<dbReference type="InterPro" id="IPR018110">
    <property type="entry name" value="Mandel_Rmase/mucon_lact_enz_CS"/>
</dbReference>
<reference evidence="11" key="2">
    <citation type="submission" date="2017-10" db="EMBL/GenBank/DDBJ databases">
        <title>Ladona fulva Genome sequencing and assembly.</title>
        <authorList>
            <person name="Murali S."/>
            <person name="Richards S."/>
            <person name="Bandaranaike D."/>
            <person name="Bellair M."/>
            <person name="Blankenburg K."/>
            <person name="Chao H."/>
            <person name="Dinh H."/>
            <person name="Doddapaneni H."/>
            <person name="Dugan-Rocha S."/>
            <person name="Elkadiri S."/>
            <person name="Gnanaolivu R."/>
            <person name="Hernandez B."/>
            <person name="Skinner E."/>
            <person name="Javaid M."/>
            <person name="Lee S."/>
            <person name="Li M."/>
            <person name="Ming W."/>
            <person name="Munidasa M."/>
            <person name="Muniz J."/>
            <person name="Nguyen L."/>
            <person name="Hughes D."/>
            <person name="Osuji N."/>
            <person name="Pu L.-L."/>
            <person name="Puazo M."/>
            <person name="Qu C."/>
            <person name="Quiroz J."/>
            <person name="Raj R."/>
            <person name="Weissenberger G."/>
            <person name="Xin Y."/>
            <person name="Zou X."/>
            <person name="Han Y."/>
            <person name="Worley K."/>
            <person name="Muzny D."/>
            <person name="Gibbs R."/>
        </authorList>
    </citation>
    <scope>NUCLEOTIDE SEQUENCE</scope>
    <source>
        <strain evidence="11">Sampled in the wild</strain>
    </source>
</reference>
<evidence type="ECO:0000256" key="5">
    <source>
        <dbReference type="ARBA" id="ARBA00022842"/>
    </source>
</evidence>
<dbReference type="EC" id="4.2.1.68" evidence="3"/>
<evidence type="ECO:0000313" key="12">
    <source>
        <dbReference type="Proteomes" id="UP000792457"/>
    </source>
</evidence>
<evidence type="ECO:0000313" key="11">
    <source>
        <dbReference type="EMBL" id="KAG8233538.1"/>
    </source>
</evidence>
<dbReference type="PROSITE" id="PS00909">
    <property type="entry name" value="MR_MLE_2"/>
    <property type="match status" value="1"/>
</dbReference>
<evidence type="ECO:0000256" key="7">
    <source>
        <dbReference type="ARBA" id="ARBA00061144"/>
    </source>
</evidence>
<evidence type="ECO:0000256" key="6">
    <source>
        <dbReference type="ARBA" id="ARBA00023239"/>
    </source>
</evidence>
<dbReference type="Gene3D" id="3.20.20.120">
    <property type="entry name" value="Enolase-like C-terminal domain"/>
    <property type="match status" value="1"/>
</dbReference>
<evidence type="ECO:0000256" key="3">
    <source>
        <dbReference type="ARBA" id="ARBA00013142"/>
    </source>
</evidence>
<evidence type="ECO:0000256" key="2">
    <source>
        <dbReference type="ARBA" id="ARBA00001946"/>
    </source>
</evidence>
<organism evidence="11 12">
    <name type="scientific">Ladona fulva</name>
    <name type="common">Scarce chaser dragonfly</name>
    <name type="synonym">Libellula fulva</name>
    <dbReference type="NCBI Taxonomy" id="123851"/>
    <lineage>
        <taxon>Eukaryota</taxon>
        <taxon>Metazoa</taxon>
        <taxon>Ecdysozoa</taxon>
        <taxon>Arthropoda</taxon>
        <taxon>Hexapoda</taxon>
        <taxon>Insecta</taxon>
        <taxon>Pterygota</taxon>
        <taxon>Palaeoptera</taxon>
        <taxon>Odonata</taxon>
        <taxon>Epiprocta</taxon>
        <taxon>Anisoptera</taxon>
        <taxon>Libelluloidea</taxon>
        <taxon>Libellulidae</taxon>
        <taxon>Ladona</taxon>
    </lineage>
</organism>
<dbReference type="FunFam" id="3.20.20.120:FF:000007">
    <property type="entry name" value="Mitochondrial enolase superfamily member 1"/>
    <property type="match status" value="1"/>
</dbReference>
<dbReference type="InterPro" id="IPR029065">
    <property type="entry name" value="Enolase_C-like"/>
</dbReference>
<comment type="similarity">
    <text evidence="7">Belongs to the mandelate racemase/muconate lactonizing enzyme family. ENOSF1 subfamily.</text>
</comment>
<comment type="catalytic activity">
    <reaction evidence="1">
        <text>L-fuconate = 2-dehydro-3-deoxy-L-fuconate + H2O</text>
        <dbReference type="Rhea" id="RHEA:22772"/>
        <dbReference type="ChEBI" id="CHEBI:15377"/>
        <dbReference type="ChEBI" id="CHEBI:21291"/>
        <dbReference type="ChEBI" id="CHEBI:37448"/>
        <dbReference type="EC" id="4.2.1.68"/>
    </reaction>
</comment>
<evidence type="ECO:0000259" key="10">
    <source>
        <dbReference type="SMART" id="SM00922"/>
    </source>
</evidence>
<dbReference type="GO" id="GO:0050023">
    <property type="term" value="F:L-fuconate dehydratase activity"/>
    <property type="evidence" value="ECO:0007669"/>
    <property type="project" value="UniProtKB-EC"/>
</dbReference>
<dbReference type="InterPro" id="IPR036849">
    <property type="entry name" value="Enolase-like_C_sf"/>
</dbReference>
<dbReference type="InterPro" id="IPR029017">
    <property type="entry name" value="Enolase-like_N"/>
</dbReference>
<comment type="cofactor">
    <cofactor evidence="2">
        <name>Mg(2+)</name>
        <dbReference type="ChEBI" id="CHEBI:18420"/>
    </cofactor>
</comment>
<dbReference type="SFLD" id="SFLDS00001">
    <property type="entry name" value="Enolase"/>
    <property type="match status" value="1"/>
</dbReference>
<dbReference type="SFLD" id="SFLDG00179">
    <property type="entry name" value="mandelate_racemase"/>
    <property type="match status" value="1"/>
</dbReference>
<keyword evidence="6" id="KW-0456">Lyase</keyword>
<dbReference type="PANTHER" id="PTHR13794">
    <property type="entry name" value="ENOLASE SUPERFAMILY, MANDELATE RACEMASE"/>
    <property type="match status" value="1"/>
</dbReference>
<dbReference type="Proteomes" id="UP000792457">
    <property type="component" value="Unassembled WGS sequence"/>
</dbReference>